<dbReference type="Gene3D" id="3.10.510.20">
    <property type="entry name" value="YcgL domain"/>
    <property type="match status" value="1"/>
</dbReference>
<dbReference type="SUPFAM" id="SSF160191">
    <property type="entry name" value="YcgL-like"/>
    <property type="match status" value="1"/>
</dbReference>
<dbReference type="Pfam" id="PF05166">
    <property type="entry name" value="YcgL"/>
    <property type="match status" value="1"/>
</dbReference>
<dbReference type="HAMAP" id="MF_01866">
    <property type="entry name" value="UPF0745"/>
    <property type="match status" value="1"/>
</dbReference>
<evidence type="ECO:0000313" key="3">
    <source>
        <dbReference type="EMBL" id="GEN28797.1"/>
    </source>
</evidence>
<dbReference type="EMBL" id="BJXV01000013">
    <property type="protein sequence ID" value="GEN28797.1"/>
    <property type="molecule type" value="Genomic_DNA"/>
</dbReference>
<dbReference type="AlphaFoldDB" id="A0A511UQC9"/>
<dbReference type="InterPro" id="IPR038068">
    <property type="entry name" value="YcgL-like_sf"/>
</dbReference>
<reference evidence="3 4" key="1">
    <citation type="submission" date="2019-07" db="EMBL/GenBank/DDBJ databases">
        <title>Whole genome shotgun sequence of Halomonas variabilis NBRC 102410.</title>
        <authorList>
            <person name="Hosoyama A."/>
            <person name="Uohara A."/>
            <person name="Ohji S."/>
            <person name="Ichikawa N."/>
        </authorList>
    </citation>
    <scope>NUCLEOTIDE SEQUENCE [LARGE SCALE GENOMIC DNA]</scope>
    <source>
        <strain evidence="3 4">NBRC 102410</strain>
    </source>
</reference>
<evidence type="ECO:0000256" key="1">
    <source>
        <dbReference type="HAMAP-Rule" id="MF_01866"/>
    </source>
</evidence>
<feature type="domain" description="YcgL" evidence="2">
    <location>
        <begin position="6"/>
        <end position="90"/>
    </location>
</feature>
<dbReference type="Proteomes" id="UP000321303">
    <property type="component" value="Unassembled WGS sequence"/>
</dbReference>
<name>A0A511UQC9_9GAMM</name>
<gene>
    <name evidence="3" type="ORF">HVA01_24430</name>
</gene>
<dbReference type="PANTHER" id="PTHR38109">
    <property type="entry name" value="PROTEIN YCGL"/>
    <property type="match status" value="1"/>
</dbReference>
<comment type="caution">
    <text evidence="3">The sequence shown here is derived from an EMBL/GenBank/DDBJ whole genome shotgun (WGS) entry which is preliminary data.</text>
</comment>
<keyword evidence="4" id="KW-1185">Reference proteome</keyword>
<sequence>MMKDKMICEVFKSSRKDETYLYVDKRQGLTQVPEPLLETFGKPVPVFTMLLTADKKLSRVNAADVVEGIKESGFYLQMPPPKEAYLLDVHRAHVASRPGSSPDES</sequence>
<dbReference type="PANTHER" id="PTHR38109:SF1">
    <property type="entry name" value="PROTEIN YCGL"/>
    <property type="match status" value="1"/>
</dbReference>
<dbReference type="InterPro" id="IPR027354">
    <property type="entry name" value="YcgL_dom"/>
</dbReference>
<organism evidence="3 4">
    <name type="scientific">Halovibrio variabilis</name>
    <dbReference type="NCBI Taxonomy" id="31910"/>
    <lineage>
        <taxon>Bacteria</taxon>
        <taxon>Pseudomonadati</taxon>
        <taxon>Pseudomonadota</taxon>
        <taxon>Gammaproteobacteria</taxon>
        <taxon>Oceanospirillales</taxon>
        <taxon>Halomonadaceae</taxon>
        <taxon>Halovibrio</taxon>
    </lineage>
</organism>
<dbReference type="PROSITE" id="PS51648">
    <property type="entry name" value="YCGL"/>
    <property type="match status" value="1"/>
</dbReference>
<proteinExistence type="inferred from homology"/>
<evidence type="ECO:0000313" key="4">
    <source>
        <dbReference type="Proteomes" id="UP000321303"/>
    </source>
</evidence>
<evidence type="ECO:0000259" key="2">
    <source>
        <dbReference type="PROSITE" id="PS51648"/>
    </source>
</evidence>
<protein>
    <recommendedName>
        <fullName evidence="1">YcgL domain-containing protein HVA01_24430</fullName>
    </recommendedName>
</protein>
<accession>A0A511UQC9</accession>